<dbReference type="Proteomes" id="UP001596099">
    <property type="component" value="Unassembled WGS sequence"/>
</dbReference>
<dbReference type="RefSeq" id="WP_247414383.1">
    <property type="nucleotide sequence ID" value="NZ_JALLGW010000001.1"/>
</dbReference>
<protein>
    <submittedName>
        <fullName evidence="1">Uncharacterized protein</fullName>
    </submittedName>
</protein>
<name>A0ABD5RMF3_9EURY</name>
<evidence type="ECO:0000313" key="1">
    <source>
        <dbReference type="EMBL" id="MFC5971489.1"/>
    </source>
</evidence>
<reference evidence="1 2" key="1">
    <citation type="journal article" date="2019" name="Int. J. Syst. Evol. Microbiol.">
        <title>The Global Catalogue of Microorganisms (GCM) 10K type strain sequencing project: providing services to taxonomists for standard genome sequencing and annotation.</title>
        <authorList>
            <consortium name="The Broad Institute Genomics Platform"/>
            <consortium name="The Broad Institute Genome Sequencing Center for Infectious Disease"/>
            <person name="Wu L."/>
            <person name="Ma J."/>
        </authorList>
    </citation>
    <scope>NUCLEOTIDE SEQUENCE [LARGE SCALE GENOMIC DNA]</scope>
    <source>
        <strain evidence="1 2">CGMCC 1.12543</strain>
    </source>
</reference>
<organism evidence="1 2">
    <name type="scientific">Halomarina salina</name>
    <dbReference type="NCBI Taxonomy" id="1872699"/>
    <lineage>
        <taxon>Archaea</taxon>
        <taxon>Methanobacteriati</taxon>
        <taxon>Methanobacteriota</taxon>
        <taxon>Stenosarchaea group</taxon>
        <taxon>Halobacteria</taxon>
        <taxon>Halobacteriales</taxon>
        <taxon>Natronomonadaceae</taxon>
        <taxon>Halomarina</taxon>
    </lineage>
</organism>
<dbReference type="AlphaFoldDB" id="A0ABD5RMF3"/>
<proteinExistence type="predicted"/>
<sequence>MSSAFADADAERDEERAAAFDCDVLASSLTGTVPWWAEGVADHPFAKVTRDAHGDVLHAALSTDARTALRSASYSVVGLTTGGEYLDRGVRFVAVRPEKAARPIHVVLGDLLDAD</sequence>
<keyword evidence="2" id="KW-1185">Reference proteome</keyword>
<accession>A0ABD5RMF3</accession>
<evidence type="ECO:0000313" key="2">
    <source>
        <dbReference type="Proteomes" id="UP001596099"/>
    </source>
</evidence>
<gene>
    <name evidence="1" type="ORF">ACFPYI_09120</name>
</gene>
<comment type="caution">
    <text evidence="1">The sequence shown here is derived from an EMBL/GenBank/DDBJ whole genome shotgun (WGS) entry which is preliminary data.</text>
</comment>
<dbReference type="EMBL" id="JBHSQH010000001">
    <property type="protein sequence ID" value="MFC5971489.1"/>
    <property type="molecule type" value="Genomic_DNA"/>
</dbReference>